<dbReference type="EMBL" id="CM032185">
    <property type="protein sequence ID" value="KAG7092775.1"/>
    <property type="molecule type" value="Genomic_DNA"/>
</dbReference>
<evidence type="ECO:0000313" key="1">
    <source>
        <dbReference type="EMBL" id="KAG7092775.1"/>
    </source>
</evidence>
<dbReference type="KEGG" id="more:E1B28_009098"/>
<organism evidence="1 2">
    <name type="scientific">Marasmius oreades</name>
    <name type="common">fairy-ring Marasmius</name>
    <dbReference type="NCBI Taxonomy" id="181124"/>
    <lineage>
        <taxon>Eukaryota</taxon>
        <taxon>Fungi</taxon>
        <taxon>Dikarya</taxon>
        <taxon>Basidiomycota</taxon>
        <taxon>Agaricomycotina</taxon>
        <taxon>Agaricomycetes</taxon>
        <taxon>Agaricomycetidae</taxon>
        <taxon>Agaricales</taxon>
        <taxon>Marasmiineae</taxon>
        <taxon>Marasmiaceae</taxon>
        <taxon>Marasmius</taxon>
    </lineage>
</organism>
<keyword evidence="2" id="KW-1185">Reference proteome</keyword>
<gene>
    <name evidence="1" type="ORF">E1B28_009098</name>
</gene>
<sequence>MPPTFKVVSWTPQGRDLGVDLAYHGVVAGQLYLPVQANCEITVNVWQKARRLWSTDTQDMQQCQAENPIGGISGSTPDEG</sequence>
<protein>
    <submittedName>
        <fullName evidence="1">Uncharacterized protein</fullName>
    </submittedName>
</protein>
<evidence type="ECO:0000313" key="2">
    <source>
        <dbReference type="Proteomes" id="UP001049176"/>
    </source>
</evidence>
<accession>A0A9P7RZX8</accession>
<dbReference type="Proteomes" id="UP001049176">
    <property type="component" value="Chromosome 5"/>
</dbReference>
<dbReference type="AlphaFoldDB" id="A0A9P7RZX8"/>
<name>A0A9P7RZX8_9AGAR</name>
<proteinExistence type="predicted"/>
<comment type="caution">
    <text evidence="1">The sequence shown here is derived from an EMBL/GenBank/DDBJ whole genome shotgun (WGS) entry which is preliminary data.</text>
</comment>
<dbReference type="GeneID" id="66078174"/>
<reference evidence="1" key="1">
    <citation type="journal article" date="2021" name="Genome Biol. Evol.">
        <title>The assembled and annotated genome of the fairy-ring fungus Marasmius oreades.</title>
        <authorList>
            <person name="Hiltunen M."/>
            <person name="Ament-Velasquez S.L."/>
            <person name="Johannesson H."/>
        </authorList>
    </citation>
    <scope>NUCLEOTIDE SEQUENCE</scope>
    <source>
        <strain evidence="1">03SP1</strain>
    </source>
</reference>
<dbReference type="RefSeq" id="XP_043009245.1">
    <property type="nucleotide sequence ID" value="XM_043153959.1"/>
</dbReference>